<organism evidence="2 3">
    <name type="scientific">Enterococcus diestrammenae</name>
    <dbReference type="NCBI Taxonomy" id="1155073"/>
    <lineage>
        <taxon>Bacteria</taxon>
        <taxon>Bacillati</taxon>
        <taxon>Bacillota</taxon>
        <taxon>Bacilli</taxon>
        <taxon>Lactobacillales</taxon>
        <taxon>Enterococcaceae</taxon>
        <taxon>Enterococcus</taxon>
    </lineage>
</organism>
<protein>
    <recommendedName>
        <fullName evidence="4">DUF3923 domain-containing protein</fullName>
    </recommendedName>
</protein>
<keyword evidence="1" id="KW-1133">Transmembrane helix</keyword>
<evidence type="ECO:0000256" key="1">
    <source>
        <dbReference type="SAM" id="Phobius"/>
    </source>
</evidence>
<accession>A0ABV0F687</accession>
<evidence type="ECO:0000313" key="2">
    <source>
        <dbReference type="EMBL" id="MEO1782607.1"/>
    </source>
</evidence>
<keyword evidence="1" id="KW-0812">Transmembrane</keyword>
<evidence type="ECO:0000313" key="3">
    <source>
        <dbReference type="Proteomes" id="UP001429357"/>
    </source>
</evidence>
<proteinExistence type="predicted"/>
<feature type="transmembrane region" description="Helical" evidence="1">
    <location>
        <begin position="47"/>
        <end position="70"/>
    </location>
</feature>
<reference evidence="2" key="2">
    <citation type="submission" date="2024-02" db="EMBL/GenBank/DDBJ databases">
        <title>The Genome Sequence of Enterococcus diestrammenae JM9A.</title>
        <authorList>
            <person name="Earl A."/>
            <person name="Manson A."/>
            <person name="Gilmore M."/>
            <person name="Sanders J."/>
            <person name="Shea T."/>
            <person name="Howe W."/>
            <person name="Livny J."/>
            <person name="Cuomo C."/>
            <person name="Neafsey D."/>
            <person name="Birren B."/>
        </authorList>
    </citation>
    <scope>NUCLEOTIDE SEQUENCE</scope>
    <source>
        <strain evidence="2">JM9A</strain>
    </source>
</reference>
<reference evidence="2" key="1">
    <citation type="submission" date="2016-06" db="EMBL/GenBank/DDBJ databases">
        <authorList>
            <person name="Van Tyne D."/>
        </authorList>
    </citation>
    <scope>NUCLEOTIDE SEQUENCE</scope>
    <source>
        <strain evidence="2">JM9A</strain>
    </source>
</reference>
<keyword evidence="3" id="KW-1185">Reference proteome</keyword>
<dbReference type="EMBL" id="MAEI02000001">
    <property type="protein sequence ID" value="MEO1782607.1"/>
    <property type="molecule type" value="Genomic_DNA"/>
</dbReference>
<dbReference type="Proteomes" id="UP001429357">
    <property type="component" value="Unassembled WGS sequence"/>
</dbReference>
<name>A0ABV0F687_9ENTE</name>
<evidence type="ECO:0008006" key="4">
    <source>
        <dbReference type="Google" id="ProtNLM"/>
    </source>
</evidence>
<dbReference type="Pfam" id="PF13061">
    <property type="entry name" value="DUF3923"/>
    <property type="match status" value="1"/>
</dbReference>
<gene>
    <name evidence="2" type="ORF">BAU18_002219</name>
</gene>
<sequence length="92" mass="10522">MEGLRENMKFWRMANVYWCVLFISLGIFVSQWEFNVTATRSESASRMLAYAVLGIGALLILFIQLAWRYYLAGKGTNKKVEPKRKAGQGNLV</sequence>
<comment type="caution">
    <text evidence="2">The sequence shown here is derived from an EMBL/GenBank/DDBJ whole genome shotgun (WGS) entry which is preliminary data.</text>
</comment>
<feature type="transmembrane region" description="Helical" evidence="1">
    <location>
        <begin position="12"/>
        <end position="32"/>
    </location>
</feature>
<dbReference type="InterPro" id="IPR025037">
    <property type="entry name" value="DUF3923"/>
</dbReference>
<keyword evidence="1" id="KW-0472">Membrane</keyword>